<organism evidence="2 3">
    <name type="scientific">Paenibacillus lignilyticus</name>
    <dbReference type="NCBI Taxonomy" id="1172615"/>
    <lineage>
        <taxon>Bacteria</taxon>
        <taxon>Bacillati</taxon>
        <taxon>Bacillota</taxon>
        <taxon>Bacilli</taxon>
        <taxon>Bacillales</taxon>
        <taxon>Paenibacillaceae</taxon>
        <taxon>Paenibacillus</taxon>
    </lineage>
</organism>
<dbReference type="InterPro" id="IPR019635">
    <property type="entry name" value="DUF2500"/>
</dbReference>
<evidence type="ECO:0000256" key="1">
    <source>
        <dbReference type="SAM" id="Phobius"/>
    </source>
</evidence>
<reference evidence="2 3" key="1">
    <citation type="submission" date="2021-04" db="EMBL/GenBank/DDBJ databases">
        <title>Paenibacillus sp. DLE-14 whole genome sequence.</title>
        <authorList>
            <person name="Ham Y.J."/>
        </authorList>
    </citation>
    <scope>NUCLEOTIDE SEQUENCE [LARGE SCALE GENOMIC DNA]</scope>
    <source>
        <strain evidence="2 3">DLE-14</strain>
    </source>
</reference>
<dbReference type="RefSeq" id="WP_210654674.1">
    <property type="nucleotide sequence ID" value="NZ_JAGKSP010000001.1"/>
</dbReference>
<protein>
    <submittedName>
        <fullName evidence="2">DUF2500 domain-containing protein</fullName>
    </submittedName>
</protein>
<name>A0ABS5C5M6_9BACL</name>
<feature type="transmembrane region" description="Helical" evidence="1">
    <location>
        <begin position="13"/>
        <end position="37"/>
    </location>
</feature>
<gene>
    <name evidence="2" type="ORF">I8J30_01165</name>
</gene>
<dbReference type="Pfam" id="PF10694">
    <property type="entry name" value="DUF2500"/>
    <property type="match status" value="1"/>
</dbReference>
<keyword evidence="1" id="KW-1133">Transmembrane helix</keyword>
<accession>A0ABS5C5M6</accession>
<dbReference type="Proteomes" id="UP000673394">
    <property type="component" value="Unassembled WGS sequence"/>
</dbReference>
<evidence type="ECO:0000313" key="2">
    <source>
        <dbReference type="EMBL" id="MBP3961304.1"/>
    </source>
</evidence>
<proteinExistence type="predicted"/>
<keyword evidence="1" id="KW-0472">Membrane</keyword>
<sequence>MGSMDPFTAGDRMFSFMSIVFPLMFLLVFGLIIYGIIASIRQSQRNNKQPILTVQANIVNKRTNVRSTTHHHHDNDGIHNHSSGTSTDYYITFQVESGDRMEFEVSGQESGLLAEGDYGKLTFQGTRYLGFQR</sequence>
<keyword evidence="1" id="KW-0812">Transmembrane</keyword>
<dbReference type="Gene3D" id="2.40.50.660">
    <property type="match status" value="1"/>
</dbReference>
<dbReference type="EMBL" id="JAGKSP010000001">
    <property type="protein sequence ID" value="MBP3961304.1"/>
    <property type="molecule type" value="Genomic_DNA"/>
</dbReference>
<evidence type="ECO:0000313" key="3">
    <source>
        <dbReference type="Proteomes" id="UP000673394"/>
    </source>
</evidence>
<keyword evidence="3" id="KW-1185">Reference proteome</keyword>
<comment type="caution">
    <text evidence="2">The sequence shown here is derived from an EMBL/GenBank/DDBJ whole genome shotgun (WGS) entry which is preliminary data.</text>
</comment>